<gene>
    <name evidence="3" type="ORF">A176_004118</name>
</gene>
<evidence type="ECO:0000259" key="2">
    <source>
        <dbReference type="Pfam" id="PF19997"/>
    </source>
</evidence>
<keyword evidence="4" id="KW-1185">Reference proteome</keyword>
<dbReference type="PATRIC" id="fig|1297742.4.peg.4163"/>
<reference evidence="3 4" key="1">
    <citation type="journal article" date="2016" name="PLoS ONE">
        <title>Complete Genome Sequence and Comparative Genomics of a Novel Myxobacterium Myxococcus hansupus.</title>
        <authorList>
            <person name="Sharma G."/>
            <person name="Narwani T."/>
            <person name="Subramanian S."/>
        </authorList>
    </citation>
    <scope>NUCLEOTIDE SEQUENCE [LARGE SCALE GENOMIC DNA]</scope>
    <source>
        <strain evidence="4">mixupus</strain>
    </source>
</reference>
<proteinExistence type="predicted"/>
<sequence length="499" mass="54242">MNTELTSPQDTERWLCAGLCLPRQEHVTPEAVTAAVPWLLALLAESPALPPLAFVMDLGRLVAGVPLAPSAPVPDTLPRLRAAVRAYDDHVLGRLAAESHLEAVSAALARLPAALRPRGIAFLVARVLTRMGFTAGSPVSPALARRVLERPPAELLQAGYTALRDSGASAALERLTEGYEALASAARRAQALLGDAESFTLENLEHLQGKAQRMALEQAVEAAEALSRTLPPKLRARPVSLAPLPTALEDDAAFPQGGFSSVSNVGSLENLVTSELVYMEDEPNLDLFDVRYVEGELLYYTRDESITVRRRRVITFVLPPGLVDARVKDAGVRWQRVVVALGLLLCLVRRLSLWLGSEELHFRAVFLHADDGTSPLEAERGLCELLLREWRARGTAEVVTAATLEDVLADAEARTKRARVDVVLLDASRQVEKMFHSTGPRVGLHVLDLGAPSPCVRALRDRREVLDSRKPEPSDGAPRAGEHWEAWMGVTLELAQGLL</sequence>
<dbReference type="Proteomes" id="UP000009026">
    <property type="component" value="Chromosome"/>
</dbReference>
<dbReference type="EMBL" id="CP012109">
    <property type="protein sequence ID" value="AKQ67206.1"/>
    <property type="molecule type" value="Genomic_DNA"/>
</dbReference>
<evidence type="ECO:0000313" key="4">
    <source>
        <dbReference type="Proteomes" id="UP000009026"/>
    </source>
</evidence>
<protein>
    <submittedName>
        <fullName evidence="3">Uncharacterized protein</fullName>
    </submittedName>
</protein>
<dbReference type="Pfam" id="PF19997">
    <property type="entry name" value="ivWA"/>
    <property type="match status" value="1"/>
</dbReference>
<dbReference type="InterPro" id="IPR045477">
    <property type="entry name" value="ivWA"/>
</dbReference>
<dbReference type="Pfam" id="PF19996">
    <property type="entry name" value="ivWA-helical_N"/>
    <property type="match status" value="1"/>
</dbReference>
<dbReference type="InterPro" id="IPR045479">
    <property type="entry name" value="ivWA-helical_N"/>
</dbReference>
<feature type="domain" description="FtsH ternary system vWA" evidence="1">
    <location>
        <begin position="12"/>
        <end position="230"/>
    </location>
</feature>
<feature type="domain" description="FtsH ternary systems vWA" evidence="2">
    <location>
        <begin position="255"/>
        <end position="430"/>
    </location>
</feature>
<dbReference type="RefSeq" id="WP_002635061.1">
    <property type="nucleotide sequence ID" value="NZ_CP012109.1"/>
</dbReference>
<organism evidence="3 4">
    <name type="scientific">Pseudomyxococcus hansupus</name>
    <dbReference type="NCBI Taxonomy" id="1297742"/>
    <lineage>
        <taxon>Bacteria</taxon>
        <taxon>Pseudomonadati</taxon>
        <taxon>Myxococcota</taxon>
        <taxon>Myxococcia</taxon>
        <taxon>Myxococcales</taxon>
        <taxon>Cystobacterineae</taxon>
        <taxon>Myxococcaceae</taxon>
        <taxon>Pseudomyxococcus</taxon>
    </lineage>
</organism>
<dbReference type="AlphaFoldDB" id="A0A0H4WUV8"/>
<name>A0A0H4WUV8_9BACT</name>
<evidence type="ECO:0000259" key="1">
    <source>
        <dbReference type="Pfam" id="PF19996"/>
    </source>
</evidence>
<dbReference type="KEGG" id="mym:A176_004118"/>
<dbReference type="OrthoDB" id="5379349at2"/>
<dbReference type="eggNOG" id="ENOG502ZBXY">
    <property type="taxonomic scope" value="Bacteria"/>
</dbReference>
<dbReference type="STRING" id="1297742.A176_004118"/>
<accession>A0A0H4WUV8</accession>
<evidence type="ECO:0000313" key="3">
    <source>
        <dbReference type="EMBL" id="AKQ67206.1"/>
    </source>
</evidence>